<feature type="compositionally biased region" description="Basic and acidic residues" evidence="1">
    <location>
        <begin position="173"/>
        <end position="182"/>
    </location>
</feature>
<dbReference type="InterPro" id="IPR018901">
    <property type="entry name" value="Spore_coat_CotE"/>
</dbReference>
<dbReference type="Pfam" id="PF10628">
    <property type="entry name" value="CotE"/>
    <property type="match status" value="1"/>
</dbReference>
<accession>A0ABW3TVC5</accession>
<dbReference type="RefSeq" id="WP_381479823.1">
    <property type="nucleotide sequence ID" value="NZ_JBHTLT010000016.1"/>
</dbReference>
<gene>
    <name evidence="2" type="primary">cotE</name>
    <name evidence="2" type="ORF">ACFQ38_03625</name>
</gene>
<name>A0ABW3TVC5_9BACL</name>
<protein>
    <submittedName>
        <fullName evidence="2">Outer spore coat protein CotE</fullName>
    </submittedName>
</protein>
<keyword evidence="3" id="KW-1185">Reference proteome</keyword>
<dbReference type="Proteomes" id="UP001597231">
    <property type="component" value="Unassembled WGS sequence"/>
</dbReference>
<keyword evidence="2" id="KW-0167">Capsid protein</keyword>
<evidence type="ECO:0000256" key="1">
    <source>
        <dbReference type="SAM" id="MobiDB-lite"/>
    </source>
</evidence>
<feature type="compositionally biased region" description="Basic and acidic residues" evidence="1">
    <location>
        <begin position="148"/>
        <end position="166"/>
    </location>
</feature>
<feature type="region of interest" description="Disordered" evidence="1">
    <location>
        <begin position="148"/>
        <end position="182"/>
    </location>
</feature>
<evidence type="ECO:0000313" key="2">
    <source>
        <dbReference type="EMBL" id="MFD1204224.1"/>
    </source>
</evidence>
<sequence length="182" mass="20873">MVTKAVIAKGKKRTESTVSLKPPNKPSSILGCWVINHTHQAKKVGRYIEVTGKFDVNVWYSHHDHSKTSVYSESVPYKDRIRLHYRDEPTSGHEEIIVNVAQHPNCTEALISDCGEKFVIKVERELIAEVVGETKVCISVHPHHFEEEWPLRDESSSHNRDEEKDEKHHHHEQGRDKGSGPF</sequence>
<evidence type="ECO:0000313" key="3">
    <source>
        <dbReference type="Proteomes" id="UP001597231"/>
    </source>
</evidence>
<proteinExistence type="predicted"/>
<comment type="caution">
    <text evidence="2">The sequence shown here is derived from an EMBL/GenBank/DDBJ whole genome shotgun (WGS) entry which is preliminary data.</text>
</comment>
<reference evidence="3" key="1">
    <citation type="journal article" date="2019" name="Int. J. Syst. Evol. Microbiol.">
        <title>The Global Catalogue of Microorganisms (GCM) 10K type strain sequencing project: providing services to taxonomists for standard genome sequencing and annotation.</title>
        <authorList>
            <consortium name="The Broad Institute Genomics Platform"/>
            <consortium name="The Broad Institute Genome Sequencing Center for Infectious Disease"/>
            <person name="Wu L."/>
            <person name="Ma J."/>
        </authorList>
    </citation>
    <scope>NUCLEOTIDE SEQUENCE [LARGE SCALE GENOMIC DNA]</scope>
    <source>
        <strain evidence="3">CCUG 53915</strain>
    </source>
</reference>
<organism evidence="2 3">
    <name type="scientific">Sporosarcina contaminans</name>
    <dbReference type="NCBI Taxonomy" id="633403"/>
    <lineage>
        <taxon>Bacteria</taxon>
        <taxon>Bacillati</taxon>
        <taxon>Bacillota</taxon>
        <taxon>Bacilli</taxon>
        <taxon>Bacillales</taxon>
        <taxon>Caryophanaceae</taxon>
        <taxon>Sporosarcina</taxon>
    </lineage>
</organism>
<keyword evidence="2" id="KW-0946">Virion</keyword>
<dbReference type="EMBL" id="JBHTLT010000016">
    <property type="protein sequence ID" value="MFD1204224.1"/>
    <property type="molecule type" value="Genomic_DNA"/>
</dbReference>